<dbReference type="Proteomes" id="UP001218218">
    <property type="component" value="Unassembled WGS sequence"/>
</dbReference>
<evidence type="ECO:0000256" key="1">
    <source>
        <dbReference type="SAM" id="MobiDB-lite"/>
    </source>
</evidence>
<gene>
    <name evidence="2" type="ORF">DFH08DRAFT_825663</name>
</gene>
<organism evidence="2 3">
    <name type="scientific">Mycena albidolilacea</name>
    <dbReference type="NCBI Taxonomy" id="1033008"/>
    <lineage>
        <taxon>Eukaryota</taxon>
        <taxon>Fungi</taxon>
        <taxon>Dikarya</taxon>
        <taxon>Basidiomycota</taxon>
        <taxon>Agaricomycotina</taxon>
        <taxon>Agaricomycetes</taxon>
        <taxon>Agaricomycetidae</taxon>
        <taxon>Agaricales</taxon>
        <taxon>Marasmiineae</taxon>
        <taxon>Mycenaceae</taxon>
        <taxon>Mycena</taxon>
    </lineage>
</organism>
<name>A0AAD7E9R4_9AGAR</name>
<keyword evidence="3" id="KW-1185">Reference proteome</keyword>
<evidence type="ECO:0000313" key="2">
    <source>
        <dbReference type="EMBL" id="KAJ7303731.1"/>
    </source>
</evidence>
<dbReference type="AlphaFoldDB" id="A0AAD7E9R4"/>
<reference evidence="2" key="1">
    <citation type="submission" date="2023-03" db="EMBL/GenBank/DDBJ databases">
        <title>Massive genome expansion in bonnet fungi (Mycena s.s.) driven by repeated elements and novel gene families across ecological guilds.</title>
        <authorList>
            <consortium name="Lawrence Berkeley National Laboratory"/>
            <person name="Harder C.B."/>
            <person name="Miyauchi S."/>
            <person name="Viragh M."/>
            <person name="Kuo A."/>
            <person name="Thoen E."/>
            <person name="Andreopoulos B."/>
            <person name="Lu D."/>
            <person name="Skrede I."/>
            <person name="Drula E."/>
            <person name="Henrissat B."/>
            <person name="Morin E."/>
            <person name="Kohler A."/>
            <person name="Barry K."/>
            <person name="LaButti K."/>
            <person name="Morin E."/>
            <person name="Salamov A."/>
            <person name="Lipzen A."/>
            <person name="Mereny Z."/>
            <person name="Hegedus B."/>
            <person name="Baldrian P."/>
            <person name="Stursova M."/>
            <person name="Weitz H."/>
            <person name="Taylor A."/>
            <person name="Grigoriev I.V."/>
            <person name="Nagy L.G."/>
            <person name="Martin F."/>
            <person name="Kauserud H."/>
        </authorList>
    </citation>
    <scope>NUCLEOTIDE SEQUENCE</scope>
    <source>
        <strain evidence="2">CBHHK002</strain>
    </source>
</reference>
<comment type="caution">
    <text evidence="2">The sequence shown here is derived from an EMBL/GenBank/DDBJ whole genome shotgun (WGS) entry which is preliminary data.</text>
</comment>
<protein>
    <submittedName>
        <fullName evidence="2">Uncharacterized protein</fullName>
    </submittedName>
</protein>
<accession>A0AAD7E9R4</accession>
<evidence type="ECO:0000313" key="3">
    <source>
        <dbReference type="Proteomes" id="UP001218218"/>
    </source>
</evidence>
<feature type="compositionally biased region" description="Basic and acidic residues" evidence="1">
    <location>
        <begin position="40"/>
        <end position="52"/>
    </location>
</feature>
<sequence length="271" mass="28917">MCPRWICGWLCGGGSTVDEQTIAAPARVPSQIKAAGGGKEGGDSEAKGDKGGAFEAGGGKEGGNSEVGTEAAGGTPDSDAAVTTHLASFIVRAKSTEIASKYGMNMAARPLRQSFEPEKSQMYDWWHHLPLHKTGGFKIKGKSAVGYSRTVVAEGDGTVLAYSHAVVGSGIILRLMGPSSATRRVRRRGTLGWLMRETALGLATRGRTTLTGMHRNRLLARRGGRCWRWYRACILAREVMREEGNGCVVTGGGPKDVARREFPGEREKARG</sequence>
<proteinExistence type="predicted"/>
<feature type="region of interest" description="Disordered" evidence="1">
    <location>
        <begin position="28"/>
        <end position="78"/>
    </location>
</feature>
<dbReference type="EMBL" id="JARIHO010000103">
    <property type="protein sequence ID" value="KAJ7303731.1"/>
    <property type="molecule type" value="Genomic_DNA"/>
</dbReference>